<evidence type="ECO:0000313" key="1">
    <source>
        <dbReference type="EMBL" id="CAB3982455.1"/>
    </source>
</evidence>
<evidence type="ECO:0000313" key="2">
    <source>
        <dbReference type="Proteomes" id="UP001152795"/>
    </source>
</evidence>
<name>A0A7D9DCI8_PARCT</name>
<dbReference type="Proteomes" id="UP001152795">
    <property type="component" value="Unassembled WGS sequence"/>
</dbReference>
<gene>
    <name evidence="1" type="ORF">PACLA_8A078906</name>
</gene>
<organism evidence="1 2">
    <name type="scientific">Paramuricea clavata</name>
    <name type="common">Red gorgonian</name>
    <name type="synonym">Violescent sea-whip</name>
    <dbReference type="NCBI Taxonomy" id="317549"/>
    <lineage>
        <taxon>Eukaryota</taxon>
        <taxon>Metazoa</taxon>
        <taxon>Cnidaria</taxon>
        <taxon>Anthozoa</taxon>
        <taxon>Octocorallia</taxon>
        <taxon>Malacalcyonacea</taxon>
        <taxon>Plexauridae</taxon>
        <taxon>Paramuricea</taxon>
    </lineage>
</organism>
<dbReference type="EMBL" id="CACRXK020000503">
    <property type="protein sequence ID" value="CAB3982455.1"/>
    <property type="molecule type" value="Genomic_DNA"/>
</dbReference>
<dbReference type="OrthoDB" id="10046039at2759"/>
<reference evidence="1" key="1">
    <citation type="submission" date="2020-04" db="EMBL/GenBank/DDBJ databases">
        <authorList>
            <person name="Alioto T."/>
            <person name="Alioto T."/>
            <person name="Gomez Garrido J."/>
        </authorList>
    </citation>
    <scope>NUCLEOTIDE SEQUENCE</scope>
    <source>
        <strain evidence="1">A484AB</strain>
    </source>
</reference>
<protein>
    <submittedName>
        <fullName evidence="1">Uncharacterized protein</fullName>
    </submittedName>
</protein>
<sequence length="143" mass="16398">MVGLPATLTTSSEDYLQNPTTKYVDSLTENIENRFSESLPILTAFQIFDPMGVPARSDDAFKEYGIPQIKILADHFYEEKKVKELTEELECEWKKFKYNFPSIFLIPQKQEFNYPGSDRMGTSTHVILTINVPALHAPPSLHR</sequence>
<comment type="caution">
    <text evidence="1">The sequence shown here is derived from an EMBL/GenBank/DDBJ whole genome shotgun (WGS) entry which is preliminary data.</text>
</comment>
<accession>A0A7D9DCI8</accession>
<dbReference type="AlphaFoldDB" id="A0A7D9DCI8"/>
<proteinExistence type="predicted"/>
<keyword evidence="2" id="KW-1185">Reference proteome</keyword>